<protein>
    <recommendedName>
        <fullName evidence="3">DUF2336 domain-containing protein</fullName>
    </recommendedName>
</protein>
<dbReference type="Pfam" id="PF10098">
    <property type="entry name" value="DUF2336"/>
    <property type="match status" value="1"/>
</dbReference>
<dbReference type="RefSeq" id="WP_189423730.1">
    <property type="nucleotide sequence ID" value="NZ_BMZE01000001.1"/>
</dbReference>
<name>A0A918VR14_9HYPH</name>
<evidence type="ECO:0000313" key="2">
    <source>
        <dbReference type="Proteomes" id="UP000646579"/>
    </source>
</evidence>
<gene>
    <name evidence="1" type="ORF">GCM10007989_08620</name>
</gene>
<evidence type="ECO:0008006" key="3">
    <source>
        <dbReference type="Google" id="ProtNLM"/>
    </source>
</evidence>
<dbReference type="Proteomes" id="UP000646579">
    <property type="component" value="Unassembled WGS sequence"/>
</dbReference>
<sequence>MAELDEGHRAFSSFRVLSDDHQDTEGEREQLFRNMAKLFSYVSDRCDDDQIAQYDDVLCQLAALVELEARVEVAELLSPLNRAPGTVILRLANDEIEVARPLLEFSSVLGEDDLIDIVINKSEAHRTAIAGRQAGLTEKVGAALVEHGGSGSVTQLVRNPKAEFARETLERLIERSDRDPEIADSLRNRPDIDWNSVRSTIDRVSRSVMAGLEDRAAVDPVAADKVNAAVYARMRNNAGFNASEWKSAYNQVRALGEKRQLDSKALARFARFSYGHHAAATISVLYHVPAEVLVKWLAMQDYAAMTVVLRAAEVDEDIFDKVMAVLPWRDLPSEEDRKNVRVRFDALNRYQAREILETWRKRGFRRQGSAPVKATA</sequence>
<dbReference type="InterPro" id="IPR019285">
    <property type="entry name" value="DUF2336"/>
</dbReference>
<accession>A0A918VR14</accession>
<evidence type="ECO:0000313" key="1">
    <source>
        <dbReference type="EMBL" id="GHA15964.1"/>
    </source>
</evidence>
<proteinExistence type="predicted"/>
<keyword evidence="2" id="KW-1185">Reference proteome</keyword>
<comment type="caution">
    <text evidence="1">The sequence shown here is derived from an EMBL/GenBank/DDBJ whole genome shotgun (WGS) entry which is preliminary data.</text>
</comment>
<dbReference type="AlphaFoldDB" id="A0A918VR14"/>
<reference evidence="1" key="1">
    <citation type="journal article" date="2014" name="Int. J. Syst. Evol. Microbiol.">
        <title>Complete genome sequence of Corynebacterium casei LMG S-19264T (=DSM 44701T), isolated from a smear-ripened cheese.</title>
        <authorList>
            <consortium name="US DOE Joint Genome Institute (JGI-PGF)"/>
            <person name="Walter F."/>
            <person name="Albersmeier A."/>
            <person name="Kalinowski J."/>
            <person name="Ruckert C."/>
        </authorList>
    </citation>
    <scope>NUCLEOTIDE SEQUENCE</scope>
    <source>
        <strain evidence="1">KCTC 32437</strain>
    </source>
</reference>
<organism evidence="1 2">
    <name type="scientific">Devosia pacifica</name>
    <dbReference type="NCBI Taxonomy" id="1335967"/>
    <lineage>
        <taxon>Bacteria</taxon>
        <taxon>Pseudomonadati</taxon>
        <taxon>Pseudomonadota</taxon>
        <taxon>Alphaproteobacteria</taxon>
        <taxon>Hyphomicrobiales</taxon>
        <taxon>Devosiaceae</taxon>
        <taxon>Devosia</taxon>
    </lineage>
</organism>
<dbReference type="EMBL" id="BMZE01000001">
    <property type="protein sequence ID" value="GHA15964.1"/>
    <property type="molecule type" value="Genomic_DNA"/>
</dbReference>
<reference evidence="1" key="2">
    <citation type="submission" date="2020-09" db="EMBL/GenBank/DDBJ databases">
        <authorList>
            <person name="Sun Q."/>
            <person name="Kim S."/>
        </authorList>
    </citation>
    <scope>NUCLEOTIDE SEQUENCE</scope>
    <source>
        <strain evidence="1">KCTC 32437</strain>
    </source>
</reference>